<feature type="transmembrane region" description="Helical" evidence="6">
    <location>
        <begin position="386"/>
        <end position="405"/>
    </location>
</feature>
<feature type="transmembrane region" description="Helical" evidence="6">
    <location>
        <begin position="255"/>
        <end position="279"/>
    </location>
</feature>
<evidence type="ECO:0000256" key="5">
    <source>
        <dbReference type="ARBA" id="ARBA00023136"/>
    </source>
</evidence>
<dbReference type="AlphaFoldDB" id="A0A0U3T2V9"/>
<name>A0A0U3T2V9_9ACTN</name>
<evidence type="ECO:0000313" key="8">
    <source>
        <dbReference type="Proteomes" id="UP000067689"/>
    </source>
</evidence>
<keyword evidence="2" id="KW-1003">Cell membrane</keyword>
<dbReference type="Proteomes" id="UP000067689">
    <property type="component" value="Chromosome"/>
</dbReference>
<sequence length="513" mass="53515">MAQDVGPGAADVAPTGSKGLKANAIGFWEGLSIGLDATAPAYSIAAVLGSMVVVAGIHAPAVLWLSFVPMFLIAGAFLYMNRADTDCGTTFSWVTRAMGPWIGWMGGWAVFTTGVLVIGSLADVAARYLFVMVGADSLAANRPVVVTIAVAIVVVMTWLCVRGTEASARFQVWLVFAQVGALLLFVGVAAVRLATGSLPAGATTPSWSWLSPAGLDSHELVSGLLIGVFIYWGWESAVNLSEESTDGDTTPGRAGIWSTVILVATYLGVGIVTIAAGGVDFVTGYEDDDALFGAVGDLVMGPFAFVLLLSIITSGIASTQTTILPASRVSLSMASAGAFPKVFARIHERYGTPSFSTWFIGAVAIAWYVGASAISDNFLFDSISALSLMIAFYYGLTGLACAIYWRRRLFTSVKAFLFIGVGPLVGAGTLFYLLYESVLDLSDPGASYSGSSVLGVGLPLAIAVVFLVLGLVLMVVWRFTVGATFFTRKGFETVSDEVALAALGPTRPGAALD</sequence>
<organism evidence="7 8">
    <name type="scientific">Aeromicrobium erythreum</name>
    <dbReference type="NCBI Taxonomy" id="2041"/>
    <lineage>
        <taxon>Bacteria</taxon>
        <taxon>Bacillati</taxon>
        <taxon>Actinomycetota</taxon>
        <taxon>Actinomycetes</taxon>
        <taxon>Propionibacteriales</taxon>
        <taxon>Nocardioidaceae</taxon>
        <taxon>Aeromicrobium</taxon>
    </lineage>
</organism>
<feature type="transmembrane region" description="Helical" evidence="6">
    <location>
        <begin position="299"/>
        <end position="318"/>
    </location>
</feature>
<feature type="transmembrane region" description="Helical" evidence="6">
    <location>
        <begin position="173"/>
        <end position="195"/>
    </location>
</feature>
<dbReference type="Pfam" id="PF13520">
    <property type="entry name" value="AA_permease_2"/>
    <property type="match status" value="1"/>
</dbReference>
<feature type="transmembrane region" description="Helical" evidence="6">
    <location>
        <begin position="455"/>
        <end position="479"/>
    </location>
</feature>
<keyword evidence="4 6" id="KW-1133">Transmembrane helix</keyword>
<evidence type="ECO:0000256" key="4">
    <source>
        <dbReference type="ARBA" id="ARBA00022989"/>
    </source>
</evidence>
<gene>
    <name evidence="7" type="ORF">AERYTH_09935</name>
</gene>
<dbReference type="InterPro" id="IPR050367">
    <property type="entry name" value="APC_superfamily"/>
</dbReference>
<reference evidence="7 8" key="1">
    <citation type="journal article" date="1991" name="Int. J. Syst. Bacteriol.">
        <title>Description of the erythromycin-producing bacterium Arthrobacter sp. strain NRRL B-3381 as Aeromicrobium erythreum gen. nov., sp. nov.</title>
        <authorList>
            <person name="Miller E.S."/>
            <person name="Woese C.R."/>
            <person name="Brenner S."/>
        </authorList>
    </citation>
    <scope>NUCLEOTIDE SEQUENCE [LARGE SCALE GENOMIC DNA]</scope>
    <source>
        <strain evidence="7 8">AR18</strain>
    </source>
</reference>
<comment type="subcellular location">
    <subcellularLocation>
        <location evidence="1">Cell membrane</location>
        <topology evidence="1">Multi-pass membrane protein</topology>
    </subcellularLocation>
</comment>
<evidence type="ECO:0000256" key="1">
    <source>
        <dbReference type="ARBA" id="ARBA00004651"/>
    </source>
</evidence>
<dbReference type="RefSeq" id="WP_067857962.1">
    <property type="nucleotide sequence ID" value="NZ_CP011502.1"/>
</dbReference>
<dbReference type="PIRSF" id="PIRSF006060">
    <property type="entry name" value="AA_transporter"/>
    <property type="match status" value="1"/>
</dbReference>
<dbReference type="STRING" id="2041.AERYTH_09935"/>
<accession>A0A0U3T2V9</accession>
<feature type="transmembrane region" description="Helical" evidence="6">
    <location>
        <begin position="142"/>
        <end position="161"/>
    </location>
</feature>
<feature type="transmembrane region" description="Helical" evidence="6">
    <location>
        <begin position="417"/>
        <end position="435"/>
    </location>
</feature>
<dbReference type="PANTHER" id="PTHR42770:SF7">
    <property type="entry name" value="MEMBRANE PROTEIN"/>
    <property type="match status" value="1"/>
</dbReference>
<dbReference type="GO" id="GO:0022857">
    <property type="term" value="F:transmembrane transporter activity"/>
    <property type="evidence" value="ECO:0007669"/>
    <property type="project" value="InterPro"/>
</dbReference>
<dbReference type="InterPro" id="IPR002293">
    <property type="entry name" value="AA/rel_permease1"/>
</dbReference>
<evidence type="ECO:0000256" key="6">
    <source>
        <dbReference type="SAM" id="Phobius"/>
    </source>
</evidence>
<keyword evidence="8" id="KW-1185">Reference proteome</keyword>
<feature type="transmembrane region" description="Helical" evidence="6">
    <location>
        <begin position="61"/>
        <end position="80"/>
    </location>
</feature>
<dbReference type="GO" id="GO:0005886">
    <property type="term" value="C:plasma membrane"/>
    <property type="evidence" value="ECO:0007669"/>
    <property type="project" value="UniProtKB-SubCell"/>
</dbReference>
<evidence type="ECO:0000313" key="7">
    <source>
        <dbReference type="EMBL" id="ALX05000.1"/>
    </source>
</evidence>
<protein>
    <submittedName>
        <fullName evidence="7">Amino acid transporter</fullName>
    </submittedName>
</protein>
<dbReference type="PANTHER" id="PTHR42770">
    <property type="entry name" value="AMINO ACID TRANSPORTER-RELATED"/>
    <property type="match status" value="1"/>
</dbReference>
<evidence type="ECO:0000256" key="3">
    <source>
        <dbReference type="ARBA" id="ARBA00022692"/>
    </source>
</evidence>
<dbReference type="KEGG" id="aer:AERYTH_09935"/>
<keyword evidence="5 6" id="KW-0472">Membrane</keyword>
<dbReference type="Gene3D" id="1.20.1740.10">
    <property type="entry name" value="Amino acid/polyamine transporter I"/>
    <property type="match status" value="1"/>
</dbReference>
<feature type="transmembrane region" description="Helical" evidence="6">
    <location>
        <begin position="101"/>
        <end position="122"/>
    </location>
</feature>
<dbReference type="OrthoDB" id="138827at2"/>
<dbReference type="EMBL" id="CP011502">
    <property type="protein sequence ID" value="ALX05000.1"/>
    <property type="molecule type" value="Genomic_DNA"/>
</dbReference>
<feature type="transmembrane region" description="Helical" evidence="6">
    <location>
        <begin position="355"/>
        <end position="374"/>
    </location>
</feature>
<proteinExistence type="predicted"/>
<evidence type="ECO:0000256" key="2">
    <source>
        <dbReference type="ARBA" id="ARBA00022475"/>
    </source>
</evidence>
<dbReference type="PATRIC" id="fig|2041.4.peg.2077"/>
<feature type="transmembrane region" description="Helical" evidence="6">
    <location>
        <begin position="215"/>
        <end position="234"/>
    </location>
</feature>
<keyword evidence="3 6" id="KW-0812">Transmembrane</keyword>